<feature type="compositionally biased region" description="Acidic residues" evidence="1">
    <location>
        <begin position="193"/>
        <end position="207"/>
    </location>
</feature>
<reference evidence="3 5" key="2">
    <citation type="submission" date="2018-10" db="EMBL/GenBank/DDBJ databases">
        <title>Bradyrhizobium sp. nov., effective nodules isolated from peanut in China.</title>
        <authorList>
            <person name="Li Y."/>
        </authorList>
    </citation>
    <scope>NUCLEOTIDE SEQUENCE [LARGE SCALE GENOMIC DNA]</scope>
    <source>
        <strain evidence="3 5">CCBAU 53426</strain>
    </source>
</reference>
<dbReference type="Proteomes" id="UP000288972">
    <property type="component" value="Plasmid unnamed1"/>
</dbReference>
<dbReference type="EMBL" id="RDQZ01000010">
    <property type="protein sequence ID" value="RXH13403.1"/>
    <property type="molecule type" value="Genomic_DNA"/>
</dbReference>
<protein>
    <submittedName>
        <fullName evidence="2">Effector protein NopP</fullName>
    </submittedName>
</protein>
<dbReference type="Proteomes" id="UP000290401">
    <property type="component" value="Unassembled WGS sequence"/>
</dbReference>
<evidence type="ECO:0000313" key="2">
    <source>
        <dbReference type="EMBL" id="QAU51199.1"/>
    </source>
</evidence>
<name>A0AAE5X9J5_9BRAD</name>
<evidence type="ECO:0000313" key="3">
    <source>
        <dbReference type="EMBL" id="RXH13403.1"/>
    </source>
</evidence>
<keyword evidence="2" id="KW-0614">Plasmid</keyword>
<feature type="region of interest" description="Disordered" evidence="1">
    <location>
        <begin position="163"/>
        <end position="207"/>
    </location>
</feature>
<dbReference type="KEGG" id="bgz:XH91_34700"/>
<sequence>MVEIDQATFRREARNYHGEAINRIANNPHEYSELVSERARRTVEVAEKYAVRRDSEDARYYSYQLGNMSVGLQRTERGFSMTEFESGRWRDQFPGRSEVTSVVDFQVAHPLVTNAGDILLEHQLRQDGERPLVNWRPANPEAKARAQAMGFVEVDEDDMVLDPTQSGKWELNSDGEWQRATSSRRYLSKADSDTEAAADSDEDGDFM</sequence>
<accession>A0AAE5X9J5</accession>
<dbReference type="AlphaFoldDB" id="A0AAE5X9J5"/>
<evidence type="ECO:0000256" key="1">
    <source>
        <dbReference type="SAM" id="MobiDB-lite"/>
    </source>
</evidence>
<geneLocation type="plasmid" evidence="2 4">
    <name>unnamed1</name>
</geneLocation>
<reference evidence="2 4" key="1">
    <citation type="submission" date="2018-06" db="EMBL/GenBank/DDBJ databases">
        <title>Comparative genomics of rhizobia nodulating Arachis hypogaea in China.</title>
        <authorList>
            <person name="Li Y."/>
        </authorList>
    </citation>
    <scope>NUCLEOTIDE SEQUENCE [LARGE SCALE GENOMIC DNA]</scope>
    <source>
        <strain evidence="2 4">CCBAU 51670</strain>
        <plasmid evidence="2 4">unnamed1</plasmid>
    </source>
</reference>
<gene>
    <name evidence="3" type="ORF">EAS56_14555</name>
    <name evidence="2" type="ORF">XH91_34700</name>
</gene>
<organism evidence="2 4">
    <name type="scientific">Bradyrhizobium guangzhouense</name>
    <dbReference type="NCBI Taxonomy" id="1325095"/>
    <lineage>
        <taxon>Bacteria</taxon>
        <taxon>Pseudomonadati</taxon>
        <taxon>Pseudomonadota</taxon>
        <taxon>Alphaproteobacteria</taxon>
        <taxon>Hyphomicrobiales</taxon>
        <taxon>Nitrobacteraceae</taxon>
        <taxon>Bradyrhizobium</taxon>
    </lineage>
</organism>
<keyword evidence="5" id="KW-1185">Reference proteome</keyword>
<proteinExistence type="predicted"/>
<evidence type="ECO:0000313" key="5">
    <source>
        <dbReference type="Proteomes" id="UP000290401"/>
    </source>
</evidence>
<evidence type="ECO:0000313" key="4">
    <source>
        <dbReference type="Proteomes" id="UP000288972"/>
    </source>
</evidence>
<dbReference type="EMBL" id="CP030054">
    <property type="protein sequence ID" value="QAU51199.1"/>
    <property type="molecule type" value="Genomic_DNA"/>
</dbReference>